<evidence type="ECO:0000313" key="3">
    <source>
        <dbReference type="Proteomes" id="UP000259030"/>
    </source>
</evidence>
<feature type="transmembrane region" description="Helical" evidence="1">
    <location>
        <begin position="36"/>
        <end position="53"/>
    </location>
</feature>
<evidence type="ECO:0000313" key="2">
    <source>
        <dbReference type="EMBL" id="ASN81676.1"/>
    </source>
</evidence>
<dbReference type="EMBL" id="CP021081">
    <property type="protein sequence ID" value="ASN81676.1"/>
    <property type="molecule type" value="Genomic_DNA"/>
</dbReference>
<dbReference type="RefSeq" id="WP_022801014.1">
    <property type="nucleotide sequence ID" value="NZ_ATTJ01000001.1"/>
</dbReference>
<dbReference type="InterPro" id="IPR036197">
    <property type="entry name" value="NarG-like_sf"/>
</dbReference>
<name>A0A221SYJ7_9DEIO</name>
<proteinExistence type="predicted"/>
<reference evidence="2 3" key="1">
    <citation type="submission" date="2017-05" db="EMBL/GenBank/DDBJ databases">
        <title>The complete genome sequence of Deinococcus ficus isolated from the rhizosphere of the Ficus religiosa L. in Taiwan.</title>
        <authorList>
            <person name="Wu K.-M."/>
            <person name="Liao T.-L."/>
            <person name="Liu Y.-M."/>
            <person name="Young C.-C."/>
            <person name="Tsai S.-F."/>
        </authorList>
    </citation>
    <scope>NUCLEOTIDE SEQUENCE [LARGE SCALE GENOMIC DNA]</scope>
    <source>
        <strain evidence="2 3">CC-FR2-10</strain>
    </source>
</reference>
<feature type="transmembrane region" description="Helical" evidence="1">
    <location>
        <begin position="240"/>
        <end position="259"/>
    </location>
</feature>
<gene>
    <name evidence="2" type="ORF">DFI_12345</name>
</gene>
<organism evidence="2 3">
    <name type="scientific">Deinococcus ficus</name>
    <dbReference type="NCBI Taxonomy" id="317577"/>
    <lineage>
        <taxon>Bacteria</taxon>
        <taxon>Thermotogati</taxon>
        <taxon>Deinococcota</taxon>
        <taxon>Deinococci</taxon>
        <taxon>Deinococcales</taxon>
        <taxon>Deinococcaceae</taxon>
        <taxon>Deinococcus</taxon>
    </lineage>
</organism>
<feature type="transmembrane region" description="Helical" evidence="1">
    <location>
        <begin position="265"/>
        <end position="285"/>
    </location>
</feature>
<accession>A0A221SYJ7</accession>
<evidence type="ECO:0000256" key="1">
    <source>
        <dbReference type="SAM" id="Phobius"/>
    </source>
</evidence>
<dbReference type="SUPFAM" id="SSF103501">
    <property type="entry name" value="Respiratory nitrate reductase 1 gamma chain"/>
    <property type="match status" value="1"/>
</dbReference>
<dbReference type="Proteomes" id="UP000259030">
    <property type="component" value="Chromosome"/>
</dbReference>
<keyword evidence="3" id="KW-1185">Reference proteome</keyword>
<feature type="transmembrane region" description="Helical" evidence="1">
    <location>
        <begin position="65"/>
        <end position="84"/>
    </location>
</feature>
<dbReference type="KEGG" id="dfc:DFI_12345"/>
<protein>
    <submittedName>
        <fullName evidence="2">Uncharacterized protein</fullName>
    </submittedName>
</protein>
<keyword evidence="1" id="KW-0812">Transmembrane</keyword>
<dbReference type="OrthoDB" id="247276at2"/>
<keyword evidence="1" id="KW-1133">Transmembrane helix</keyword>
<dbReference type="Gene3D" id="1.20.950.20">
    <property type="entry name" value="Transmembrane di-heme cytochromes, Chain C"/>
    <property type="match status" value="1"/>
</dbReference>
<dbReference type="AlphaFoldDB" id="A0A221SYJ7"/>
<feature type="transmembrane region" description="Helical" evidence="1">
    <location>
        <begin position="194"/>
        <end position="219"/>
    </location>
</feature>
<feature type="transmembrane region" description="Helical" evidence="1">
    <location>
        <begin position="138"/>
        <end position="163"/>
    </location>
</feature>
<dbReference type="STRING" id="317577.GCA_000419625_01460"/>
<sequence>MLKPDTLLPSAAPLPARRDAPPVNVPLMDVTLDRRGLLYGLLFSFLLTLAVYFGSQRFHGFDGALAGYCFATIFALFGVVYRYVVWLQRPATRTYWKRGWELFWQPGQRVHNTLLFFRMGWEKLIEQRFIRRRSKNRWLAHQLIFWGCVIAIAITFPLTFGWLRFESDFTNPSDYLIVLFGQRLEFFTFPARSVLGWLIMHGLNIAAVLCLAGISLVLGRRIKDEADITTQRFDNDILPLVLLFAVCVTGMMLTVSNMFMEGKFYYWITTTHAVTVMLWLLYLPFGKFFHIFQRIANVGVWFYKAAGANGPQAKCARCDAEYMSEMHRADVKAILPDLGFDYRHDQAENWQNLCPACRRKLMTLNQFQATGKEFM</sequence>
<keyword evidence="1" id="KW-0472">Membrane</keyword>